<evidence type="ECO:0000313" key="1">
    <source>
        <dbReference type="EMBL" id="CAD8343704.1"/>
    </source>
</evidence>
<sequence>MKIAHSMLRQWASKSTGRTSISAIASSRGALGLSSSSTGSPFSYFCTGVSPDLPRMNNVNNNNNNNNLPSRRSFSSKATLLDILSREENEEIDEGNTEMPEELLELRTTIQESWKIVENGATTNLYKIDSDSNKIQVSFHCQDTLEVVEEDAEEYEDEEEDDEEPAAPVRFTVTVTKAGKSLNFACFSEYGEVKIEGVSTTASSTAEYVHEHQGTLPKMEYQGPDLTELAEDFQEGLADYLDEECGVNADVAAFVAMSADYREEINYVDFLKQAQSIIS</sequence>
<dbReference type="PANTHER" id="PTHR10826:SF1">
    <property type="entry name" value="COMPLEMENT COMPONENT 1 Q SUBCOMPONENT-BINDING PROTEIN, MITOCHONDRIAL"/>
    <property type="match status" value="1"/>
</dbReference>
<dbReference type="Gene3D" id="3.10.280.10">
    <property type="entry name" value="Mitochondrial glycoprotein"/>
    <property type="match status" value="1"/>
</dbReference>
<dbReference type="SUPFAM" id="SSF54529">
    <property type="entry name" value="Mitochondrial glycoprotein MAM33-like"/>
    <property type="match status" value="1"/>
</dbReference>
<dbReference type="InterPro" id="IPR036561">
    <property type="entry name" value="MAM33_sf"/>
</dbReference>
<dbReference type="GO" id="GO:0005759">
    <property type="term" value="C:mitochondrial matrix"/>
    <property type="evidence" value="ECO:0007669"/>
    <property type="project" value="InterPro"/>
</dbReference>
<accession>A0A7S0F7R4</accession>
<dbReference type="AlphaFoldDB" id="A0A7S0F7R4"/>
<evidence type="ECO:0008006" key="2">
    <source>
        <dbReference type="Google" id="ProtNLM"/>
    </source>
</evidence>
<dbReference type="EMBL" id="HBEH01000495">
    <property type="protein sequence ID" value="CAD8343704.1"/>
    <property type="molecule type" value="Transcribed_RNA"/>
</dbReference>
<dbReference type="PANTHER" id="PTHR10826">
    <property type="entry name" value="COMPLEMENT COMPONENT 1"/>
    <property type="match status" value="1"/>
</dbReference>
<gene>
    <name evidence="1" type="ORF">PARE0329_LOCUS339</name>
</gene>
<reference evidence="1" key="1">
    <citation type="submission" date="2021-01" db="EMBL/GenBank/DDBJ databases">
        <authorList>
            <person name="Corre E."/>
            <person name="Pelletier E."/>
            <person name="Niang G."/>
            <person name="Scheremetjew M."/>
            <person name="Finn R."/>
            <person name="Kale V."/>
            <person name="Holt S."/>
            <person name="Cochrane G."/>
            <person name="Meng A."/>
            <person name="Brown T."/>
            <person name="Cohen L."/>
        </authorList>
    </citation>
    <scope>NUCLEOTIDE SEQUENCE</scope>
    <source>
        <strain evidence="1">B593</strain>
    </source>
</reference>
<organism evidence="1">
    <name type="scientific">Pseudo-nitzschia arenysensis</name>
    <dbReference type="NCBI Taxonomy" id="697910"/>
    <lineage>
        <taxon>Eukaryota</taxon>
        <taxon>Sar</taxon>
        <taxon>Stramenopiles</taxon>
        <taxon>Ochrophyta</taxon>
        <taxon>Bacillariophyta</taxon>
        <taxon>Bacillariophyceae</taxon>
        <taxon>Bacillariophycidae</taxon>
        <taxon>Bacillariales</taxon>
        <taxon>Bacillariaceae</taxon>
        <taxon>Pseudo-nitzschia</taxon>
    </lineage>
</organism>
<dbReference type="Pfam" id="PF02330">
    <property type="entry name" value="MAM33"/>
    <property type="match status" value="1"/>
</dbReference>
<name>A0A7S0F7R4_9STRA</name>
<dbReference type="InterPro" id="IPR003428">
    <property type="entry name" value="MAM33"/>
</dbReference>
<protein>
    <recommendedName>
        <fullName evidence="2">Mitochondrial glycoprotein</fullName>
    </recommendedName>
</protein>
<proteinExistence type="predicted"/>